<dbReference type="PANTHER" id="PTHR45138">
    <property type="entry name" value="REGULATORY COMPONENTS OF SENSORY TRANSDUCTION SYSTEM"/>
    <property type="match status" value="1"/>
</dbReference>
<evidence type="ECO:0000256" key="3">
    <source>
        <dbReference type="SAM" id="SignalP"/>
    </source>
</evidence>
<organism evidence="5 6">
    <name type="scientific">Massilia eburnea</name>
    <dbReference type="NCBI Taxonomy" id="1776165"/>
    <lineage>
        <taxon>Bacteria</taxon>
        <taxon>Pseudomonadati</taxon>
        <taxon>Pseudomonadota</taxon>
        <taxon>Betaproteobacteria</taxon>
        <taxon>Burkholderiales</taxon>
        <taxon>Oxalobacteraceae</taxon>
        <taxon>Telluria group</taxon>
        <taxon>Massilia</taxon>
    </lineage>
</organism>
<evidence type="ECO:0000256" key="2">
    <source>
        <dbReference type="ARBA" id="ARBA00034247"/>
    </source>
</evidence>
<feature type="domain" description="GGDEF" evidence="4">
    <location>
        <begin position="887"/>
        <end position="1026"/>
    </location>
</feature>
<dbReference type="EC" id="2.7.7.65" evidence="1"/>
<dbReference type="EMBL" id="WNKX01000001">
    <property type="protein sequence ID" value="MTW09355.1"/>
    <property type="molecule type" value="Genomic_DNA"/>
</dbReference>
<dbReference type="CDD" id="cd01949">
    <property type="entry name" value="GGDEF"/>
    <property type="match status" value="1"/>
</dbReference>
<dbReference type="InterPro" id="IPR013783">
    <property type="entry name" value="Ig-like_fold"/>
</dbReference>
<dbReference type="GO" id="GO:0052621">
    <property type="term" value="F:diguanylate cyclase activity"/>
    <property type="evidence" value="ECO:0007669"/>
    <property type="project" value="UniProtKB-EC"/>
</dbReference>
<evidence type="ECO:0000259" key="4">
    <source>
        <dbReference type="PROSITE" id="PS50887"/>
    </source>
</evidence>
<keyword evidence="6" id="KW-1185">Reference proteome</keyword>
<dbReference type="AlphaFoldDB" id="A0A6L6QAZ8"/>
<dbReference type="Pfam" id="PF00990">
    <property type="entry name" value="GGDEF"/>
    <property type="match status" value="1"/>
</dbReference>
<dbReference type="InterPro" id="IPR000160">
    <property type="entry name" value="GGDEF_dom"/>
</dbReference>
<accession>A0A6L6QAZ8</accession>
<comment type="caution">
    <text evidence="5">The sequence shown here is derived from an EMBL/GenBank/DDBJ whole genome shotgun (WGS) entry which is preliminary data.</text>
</comment>
<dbReference type="OrthoDB" id="5477914at2"/>
<name>A0A6L6QAZ8_9BURK</name>
<dbReference type="SUPFAM" id="SSF63829">
    <property type="entry name" value="Calcium-dependent phosphotriesterase"/>
    <property type="match status" value="3"/>
</dbReference>
<dbReference type="Pfam" id="PF07494">
    <property type="entry name" value="Reg_prop"/>
    <property type="match status" value="1"/>
</dbReference>
<feature type="signal peptide" evidence="3">
    <location>
        <begin position="1"/>
        <end position="29"/>
    </location>
</feature>
<dbReference type="Gene3D" id="2.60.40.10">
    <property type="entry name" value="Immunoglobulins"/>
    <property type="match status" value="1"/>
</dbReference>
<evidence type="ECO:0000313" key="6">
    <source>
        <dbReference type="Proteomes" id="UP000472320"/>
    </source>
</evidence>
<dbReference type="InterPro" id="IPR029787">
    <property type="entry name" value="Nucleotide_cyclase"/>
</dbReference>
<sequence>MFVHGQKLKDYLIRALLCLVFSLAPLAVAGNQHISEPQFVQTLTNNSIMDGVVTAVALDAQGYVWAGGATGLARFDGYQFVRFPLKADGDTPEVISAVTTIAAGRDGRVWVGLASVGVAALDPRTGRTVFYRHDPQKPQSLTDGLVRAIVSDGADGFWIGTQGGGLDHFAPATGKFEHVRAAQGGVPDDNVSALLLDRRGDLWIGSGKGLVRKASMGGYTRVLRDPVDEAKLARQVVIELREDRFGRLWAGTLSGSLLIVDTLSGQAKWLADGEAGANGAINAIEEAGGNQMWIGSGTGIEIRAADSGELLQRLRHTAGRIGALAAQDVMGIVRDRSGVLFVGSYGGGVQRHVPPLPGISVYRPAPDDPWDGIGIRSIAEMRNGEIWLGRSQHGVSVLDASLRRTSDIELSGQREGGRSSFSAVGAIVQGAEGHAWIGTNEGLYEFSEDHRLIRRYEVAGMIRRLLAGRDGVLWIGTSNGVLRKAAGSAAIAPVLLAQGGPMRGNVDALVQDPAGRLWVGNTAGIFKIDPSSGTAQKLEAVPSPADSRFAVKGMLADKDGLWIDSDGGRYRVDRIEGNKAHYTLAISSQGEGGHPIGANLLRDAAGRIWTHRGVYDPATRQYDELSSADGVDFGTGWFRAYTQLRDGRMLFGGSAGLLVVEPEKYAAWAFRPPVVLTSLTVGAQPVELPATGRIVVMPPQRSFSVQFSALDYSAPERIRYRYRLLGYDPDWRKTGANLRVASYDNLPPGSYTLQVQGSNRNGEWSDAVASLEVDVKPAWWETWWAKLLMLVLAGLAVTGLVQWRTLRLRRREEELELRVAERTAELQEVSAALVAKSQALELASLTDPLTGLHNRRYLTEHIHADIAQCVRKHEDSLRLGTPPAEDSDLIFFLIDIDYFKQVNDQYGHAAGDAVLIQMRHRLQAIFRGSDYLIRWGGEEFLVVARDTRRERAAELAERARAVVADEPFVLPDGVELRKTCSIGYACFPPARRFPQAMDWQAVSEIADAALYLVKNSGRNGWYGVTEVNVQCQEDLQHLLQQPLAAWEGSGRALIQRSSAPSGEASTLTEAAPAG</sequence>
<gene>
    <name evidence="5" type="ORF">GM658_01975</name>
</gene>
<evidence type="ECO:0000313" key="5">
    <source>
        <dbReference type="EMBL" id="MTW09355.1"/>
    </source>
</evidence>
<dbReference type="InterPro" id="IPR011110">
    <property type="entry name" value="Reg_prop"/>
</dbReference>
<proteinExistence type="predicted"/>
<dbReference type="PANTHER" id="PTHR45138:SF9">
    <property type="entry name" value="DIGUANYLATE CYCLASE DGCM-RELATED"/>
    <property type="match status" value="1"/>
</dbReference>
<reference evidence="5 6" key="1">
    <citation type="submission" date="2019-11" db="EMBL/GenBank/DDBJ databases">
        <title>Type strains purchased from KCTC, JCM and DSMZ.</title>
        <authorList>
            <person name="Lu H."/>
        </authorList>
    </citation>
    <scope>NUCLEOTIDE SEQUENCE [LARGE SCALE GENOMIC DNA]</scope>
    <source>
        <strain evidence="5 6">JCM 31587</strain>
    </source>
</reference>
<dbReference type="Proteomes" id="UP000472320">
    <property type="component" value="Unassembled WGS sequence"/>
</dbReference>
<dbReference type="NCBIfam" id="TIGR00254">
    <property type="entry name" value="GGDEF"/>
    <property type="match status" value="1"/>
</dbReference>
<dbReference type="InterPro" id="IPR043128">
    <property type="entry name" value="Rev_trsase/Diguanyl_cyclase"/>
</dbReference>
<dbReference type="InterPro" id="IPR015943">
    <property type="entry name" value="WD40/YVTN_repeat-like_dom_sf"/>
</dbReference>
<dbReference type="Gene3D" id="2.130.10.10">
    <property type="entry name" value="YVTN repeat-like/Quinoprotein amine dehydrogenase"/>
    <property type="match status" value="2"/>
</dbReference>
<dbReference type="CDD" id="cd00146">
    <property type="entry name" value="PKD"/>
    <property type="match status" value="1"/>
</dbReference>
<feature type="chain" id="PRO_5026708782" description="diguanylate cyclase" evidence="3">
    <location>
        <begin position="30"/>
        <end position="1074"/>
    </location>
</feature>
<comment type="catalytic activity">
    <reaction evidence="2">
        <text>2 GTP = 3',3'-c-di-GMP + 2 diphosphate</text>
        <dbReference type="Rhea" id="RHEA:24898"/>
        <dbReference type="ChEBI" id="CHEBI:33019"/>
        <dbReference type="ChEBI" id="CHEBI:37565"/>
        <dbReference type="ChEBI" id="CHEBI:58805"/>
        <dbReference type="EC" id="2.7.7.65"/>
    </reaction>
</comment>
<keyword evidence="3" id="KW-0732">Signal</keyword>
<dbReference type="Pfam" id="PF07495">
    <property type="entry name" value="Y_Y_Y"/>
    <property type="match status" value="1"/>
</dbReference>
<dbReference type="SUPFAM" id="SSF55073">
    <property type="entry name" value="Nucleotide cyclase"/>
    <property type="match status" value="1"/>
</dbReference>
<dbReference type="SMART" id="SM00267">
    <property type="entry name" value="GGDEF"/>
    <property type="match status" value="1"/>
</dbReference>
<evidence type="ECO:0000256" key="1">
    <source>
        <dbReference type="ARBA" id="ARBA00012528"/>
    </source>
</evidence>
<protein>
    <recommendedName>
        <fullName evidence="1">diguanylate cyclase</fullName>
        <ecNumber evidence="1">2.7.7.65</ecNumber>
    </recommendedName>
</protein>
<dbReference type="InterPro" id="IPR011123">
    <property type="entry name" value="Y_Y_Y"/>
</dbReference>
<dbReference type="InterPro" id="IPR050469">
    <property type="entry name" value="Diguanylate_Cyclase"/>
</dbReference>
<dbReference type="PROSITE" id="PS50887">
    <property type="entry name" value="GGDEF"/>
    <property type="match status" value="1"/>
</dbReference>
<dbReference type="Gene3D" id="3.30.70.270">
    <property type="match status" value="1"/>
</dbReference>